<name>N2AA20_9FIRM</name>
<dbReference type="PATRIC" id="fig|1235802.3.peg.5003"/>
<dbReference type="OrthoDB" id="2054996at2"/>
<gene>
    <name evidence="1" type="ORF">C823_04747</name>
</gene>
<dbReference type="Proteomes" id="UP000012589">
    <property type="component" value="Unassembled WGS sequence"/>
</dbReference>
<comment type="caution">
    <text evidence="1">The sequence shown here is derived from an EMBL/GenBank/DDBJ whole genome shotgun (WGS) entry which is preliminary data.</text>
</comment>
<dbReference type="eggNOG" id="ENOG502ZMC8">
    <property type="taxonomic scope" value="Bacteria"/>
</dbReference>
<sequence length="77" mass="9170">MYEFRIITCADGSEIIDRSLKTPYSALTPTQMIEYQEINIQIAISDRMKRKAQREEERKIKRERNLLYRLACIFGIV</sequence>
<keyword evidence="2" id="KW-1185">Reference proteome</keyword>
<proteinExistence type="predicted"/>
<accession>N2AA20</accession>
<protein>
    <submittedName>
        <fullName evidence="1">Uncharacterized protein</fullName>
    </submittedName>
</protein>
<evidence type="ECO:0000313" key="2">
    <source>
        <dbReference type="Proteomes" id="UP000012589"/>
    </source>
</evidence>
<dbReference type="AlphaFoldDB" id="N2AA20"/>
<evidence type="ECO:0000313" key="1">
    <source>
        <dbReference type="EMBL" id="EMZ21174.1"/>
    </source>
</evidence>
<reference evidence="1 2" key="1">
    <citation type="journal article" date="2014" name="Genome Announc.">
        <title>Draft genome sequences of the altered schaedler flora, a defined bacterial community from gnotobiotic mice.</title>
        <authorList>
            <person name="Wannemuehler M.J."/>
            <person name="Overstreet A.M."/>
            <person name="Ward D.V."/>
            <person name="Phillips G.J."/>
        </authorList>
    </citation>
    <scope>NUCLEOTIDE SEQUENCE [LARGE SCALE GENOMIC DNA]</scope>
    <source>
        <strain evidence="1 2">ASF492</strain>
    </source>
</reference>
<dbReference type="EMBL" id="AQFT01000136">
    <property type="protein sequence ID" value="EMZ21174.1"/>
    <property type="molecule type" value="Genomic_DNA"/>
</dbReference>
<dbReference type="HOGENOM" id="CLU_181451_0_0_9"/>
<organism evidence="1 2">
    <name type="scientific">Eubacterium plexicaudatum ASF492</name>
    <dbReference type="NCBI Taxonomy" id="1235802"/>
    <lineage>
        <taxon>Bacteria</taxon>
        <taxon>Bacillati</taxon>
        <taxon>Bacillota</taxon>
        <taxon>Clostridia</taxon>
        <taxon>Eubacteriales</taxon>
        <taxon>Eubacteriaceae</taxon>
        <taxon>Eubacterium</taxon>
    </lineage>
</organism>